<keyword evidence="3" id="KW-1185">Reference proteome</keyword>
<feature type="region of interest" description="Disordered" evidence="1">
    <location>
        <begin position="36"/>
        <end position="62"/>
    </location>
</feature>
<evidence type="ECO:0000256" key="1">
    <source>
        <dbReference type="SAM" id="MobiDB-lite"/>
    </source>
</evidence>
<comment type="caution">
    <text evidence="2">The sequence shown here is derived from an EMBL/GenBank/DDBJ whole genome shotgun (WGS) entry which is preliminary data.</text>
</comment>
<proteinExistence type="predicted"/>
<name>A0ABU6Z3Y1_9FABA</name>
<dbReference type="EMBL" id="JASCZI010271893">
    <property type="protein sequence ID" value="MED6216960.1"/>
    <property type="molecule type" value="Genomic_DNA"/>
</dbReference>
<evidence type="ECO:0000313" key="2">
    <source>
        <dbReference type="EMBL" id="MED6216960.1"/>
    </source>
</evidence>
<dbReference type="Proteomes" id="UP001341840">
    <property type="component" value="Unassembled WGS sequence"/>
</dbReference>
<reference evidence="2 3" key="1">
    <citation type="journal article" date="2023" name="Plants (Basel)">
        <title>Bridging the Gap: Combining Genomics and Transcriptomics Approaches to Understand Stylosanthes scabra, an Orphan Legume from the Brazilian Caatinga.</title>
        <authorList>
            <person name="Ferreira-Neto J.R.C."/>
            <person name="da Silva M.D."/>
            <person name="Binneck E."/>
            <person name="de Melo N.F."/>
            <person name="da Silva R.H."/>
            <person name="de Melo A.L.T.M."/>
            <person name="Pandolfi V."/>
            <person name="Bustamante F.O."/>
            <person name="Brasileiro-Vidal A.C."/>
            <person name="Benko-Iseppon A.M."/>
        </authorList>
    </citation>
    <scope>NUCLEOTIDE SEQUENCE [LARGE SCALE GENOMIC DNA]</scope>
    <source>
        <tissue evidence="2">Leaves</tissue>
    </source>
</reference>
<organism evidence="2 3">
    <name type="scientific">Stylosanthes scabra</name>
    <dbReference type="NCBI Taxonomy" id="79078"/>
    <lineage>
        <taxon>Eukaryota</taxon>
        <taxon>Viridiplantae</taxon>
        <taxon>Streptophyta</taxon>
        <taxon>Embryophyta</taxon>
        <taxon>Tracheophyta</taxon>
        <taxon>Spermatophyta</taxon>
        <taxon>Magnoliopsida</taxon>
        <taxon>eudicotyledons</taxon>
        <taxon>Gunneridae</taxon>
        <taxon>Pentapetalae</taxon>
        <taxon>rosids</taxon>
        <taxon>fabids</taxon>
        <taxon>Fabales</taxon>
        <taxon>Fabaceae</taxon>
        <taxon>Papilionoideae</taxon>
        <taxon>50 kb inversion clade</taxon>
        <taxon>dalbergioids sensu lato</taxon>
        <taxon>Dalbergieae</taxon>
        <taxon>Pterocarpus clade</taxon>
        <taxon>Stylosanthes</taxon>
    </lineage>
</organism>
<gene>
    <name evidence="2" type="ORF">PIB30_012966</name>
</gene>
<sequence length="173" mass="18837">MDFGFENRTGPAGSRIGALPDSVWCVKPEICKPLENRRTGREPGGWTGPKSGRQGTLIPNHPIPPAAAGRRLLCGRRRPLHASPFHKSRLLVSPSHSRIGATATAAVQGQSFSSVVFPGSSRRLRLFVVRRVAFAGSSRHRRPFVTSVFKPFGLRSVVPRLALACSIVNANFY</sequence>
<evidence type="ECO:0000313" key="3">
    <source>
        <dbReference type="Proteomes" id="UP001341840"/>
    </source>
</evidence>
<protein>
    <submittedName>
        <fullName evidence="2">Uncharacterized protein</fullName>
    </submittedName>
</protein>
<accession>A0ABU6Z3Y1</accession>